<dbReference type="Proteomes" id="UP000299102">
    <property type="component" value="Unassembled WGS sequence"/>
</dbReference>
<feature type="compositionally biased region" description="Basic residues" evidence="1">
    <location>
        <begin position="17"/>
        <end position="28"/>
    </location>
</feature>
<evidence type="ECO:0000313" key="3">
    <source>
        <dbReference type="EMBL" id="GBP26675.1"/>
    </source>
</evidence>
<evidence type="ECO:0000313" key="4">
    <source>
        <dbReference type="Proteomes" id="UP000299102"/>
    </source>
</evidence>
<protein>
    <recommendedName>
        <fullName evidence="2">DUF7041 domain-containing protein</fullName>
    </recommendedName>
</protein>
<feature type="domain" description="DUF7041" evidence="2">
    <location>
        <begin position="258"/>
        <end position="339"/>
    </location>
</feature>
<organism evidence="3 4">
    <name type="scientific">Eumeta variegata</name>
    <name type="common">Bagworm moth</name>
    <name type="synonym">Eumeta japonica</name>
    <dbReference type="NCBI Taxonomy" id="151549"/>
    <lineage>
        <taxon>Eukaryota</taxon>
        <taxon>Metazoa</taxon>
        <taxon>Ecdysozoa</taxon>
        <taxon>Arthropoda</taxon>
        <taxon>Hexapoda</taxon>
        <taxon>Insecta</taxon>
        <taxon>Pterygota</taxon>
        <taxon>Neoptera</taxon>
        <taxon>Endopterygota</taxon>
        <taxon>Lepidoptera</taxon>
        <taxon>Glossata</taxon>
        <taxon>Ditrysia</taxon>
        <taxon>Tineoidea</taxon>
        <taxon>Psychidae</taxon>
        <taxon>Oiketicinae</taxon>
        <taxon>Eumeta</taxon>
    </lineage>
</organism>
<proteinExistence type="predicted"/>
<feature type="compositionally biased region" description="Low complexity" evidence="1">
    <location>
        <begin position="54"/>
        <end position="69"/>
    </location>
</feature>
<dbReference type="Pfam" id="PF23055">
    <property type="entry name" value="DUF7041"/>
    <property type="match status" value="1"/>
</dbReference>
<dbReference type="OrthoDB" id="10257314at2759"/>
<accession>A0A4C1UJS4</accession>
<dbReference type="PANTHER" id="PTHR33327">
    <property type="entry name" value="ENDONUCLEASE"/>
    <property type="match status" value="1"/>
</dbReference>
<evidence type="ECO:0000259" key="2">
    <source>
        <dbReference type="Pfam" id="PF23055"/>
    </source>
</evidence>
<feature type="region of interest" description="Disordered" evidence="1">
    <location>
        <begin position="1"/>
        <end position="83"/>
    </location>
</feature>
<name>A0A4C1UJS4_EUMVA</name>
<feature type="compositionally biased region" description="Basic and acidic residues" evidence="1">
    <location>
        <begin position="1"/>
        <end position="16"/>
    </location>
</feature>
<reference evidence="3 4" key="1">
    <citation type="journal article" date="2019" name="Commun. Biol.">
        <title>The bagworm genome reveals a unique fibroin gene that provides high tensile strength.</title>
        <authorList>
            <person name="Kono N."/>
            <person name="Nakamura H."/>
            <person name="Ohtoshi R."/>
            <person name="Tomita M."/>
            <person name="Numata K."/>
            <person name="Arakawa K."/>
        </authorList>
    </citation>
    <scope>NUCLEOTIDE SEQUENCE [LARGE SCALE GENOMIC DNA]</scope>
</reference>
<dbReference type="InterPro" id="IPR055469">
    <property type="entry name" value="DUF7041"/>
</dbReference>
<comment type="caution">
    <text evidence="3">The sequence shown here is derived from an EMBL/GenBank/DDBJ whole genome shotgun (WGS) entry which is preliminary data.</text>
</comment>
<gene>
    <name evidence="3" type="ORF">EVAR_23445_1</name>
</gene>
<dbReference type="PANTHER" id="PTHR33327:SF3">
    <property type="entry name" value="RNA-DIRECTED DNA POLYMERASE"/>
    <property type="match status" value="1"/>
</dbReference>
<dbReference type="EMBL" id="BGZK01000183">
    <property type="protein sequence ID" value="GBP26675.1"/>
    <property type="molecule type" value="Genomic_DNA"/>
</dbReference>
<feature type="compositionally biased region" description="Polar residues" evidence="1">
    <location>
        <begin position="35"/>
        <end position="48"/>
    </location>
</feature>
<dbReference type="STRING" id="151549.A0A4C1UJS4"/>
<evidence type="ECO:0000256" key="1">
    <source>
        <dbReference type="SAM" id="MobiDB-lite"/>
    </source>
</evidence>
<dbReference type="AlphaFoldDB" id="A0A4C1UJS4"/>
<keyword evidence="4" id="KW-1185">Reference proteome</keyword>
<sequence length="404" mass="46510">MLTGVDKKLTKKQERTRQRKLKEKKKIHERMCYGSLSSSLTTDFTQTQGHDDQPISSDESLEEPLPSTSHKVSSEPTTRKNRARKDFITPKLIAVLDRCQLSIRDSVYIIQAVVEALDLSCDDFPINISSIQRIRTQSRKDRVESIKSDFQNNMLETVHWDAKLLPDLDVKSSKEERPLILISFGENEQLLTVRKRESSSGQDQAKAVLNALYDWNLDDKVQIMGCDTTVSNTGRLKGAFKPQQTRPDIANISLSLRIPPFYHDRPRLWFYSFEAATNDSKKGDHQKAQLVIAQLEKEVIEQITDFLYNPPPNEQYKATKERLISAYEESDSRQFQRLLSETKLSDQKPTQLLRRMQDLARDRIPDAALRLMWTNHLPPHIRSVLAVSQLFSDKTTLEELALTK</sequence>